<reference evidence="2" key="1">
    <citation type="journal article" date="2014" name="Int. J. Syst. Evol. Microbiol.">
        <title>Complete genome sequence of Corynebacterium casei LMG S-19264T (=DSM 44701T), isolated from a smear-ripened cheese.</title>
        <authorList>
            <consortium name="US DOE Joint Genome Institute (JGI-PGF)"/>
            <person name="Walter F."/>
            <person name="Albersmeier A."/>
            <person name="Kalinowski J."/>
            <person name="Ruckert C."/>
        </authorList>
    </citation>
    <scope>NUCLEOTIDE SEQUENCE</scope>
    <source>
        <strain evidence="2">JCM 19596</strain>
    </source>
</reference>
<accession>A0A830FIN6</accession>
<dbReference type="InterPro" id="IPR058270">
    <property type="entry name" value="DUF7964"/>
</dbReference>
<evidence type="ECO:0000259" key="1">
    <source>
        <dbReference type="Pfam" id="PF25912"/>
    </source>
</evidence>
<dbReference type="Pfam" id="PF25912">
    <property type="entry name" value="DUF7964"/>
    <property type="match status" value="1"/>
</dbReference>
<evidence type="ECO:0000313" key="3">
    <source>
        <dbReference type="Proteomes" id="UP000607197"/>
    </source>
</evidence>
<dbReference type="AlphaFoldDB" id="A0A830FIN6"/>
<name>A0A830FIN6_9EURY</name>
<sequence length="140" mass="15487">MGRLSPGMLESLPSRPLTTAEGFALHQSDAFRMVTPASVSTRAESDDELVSALVAVRDGVVFGVYYDVEADGWDVVYRETYEEPSESNALVDEAGRAAQDEVGLDEADWEAVDDAEVVRRERGESEYARRLFDAYDRGTE</sequence>
<reference evidence="2" key="2">
    <citation type="submission" date="2020-09" db="EMBL/GenBank/DDBJ databases">
        <authorList>
            <person name="Sun Q."/>
            <person name="Ohkuma M."/>
        </authorList>
    </citation>
    <scope>NUCLEOTIDE SEQUENCE</scope>
    <source>
        <strain evidence="2">JCM 19596</strain>
    </source>
</reference>
<evidence type="ECO:0000313" key="2">
    <source>
        <dbReference type="EMBL" id="GGL58851.1"/>
    </source>
</evidence>
<keyword evidence="3" id="KW-1185">Reference proteome</keyword>
<gene>
    <name evidence="2" type="ORF">GCM10009039_16350</name>
</gene>
<comment type="caution">
    <text evidence="2">The sequence shown here is derived from an EMBL/GenBank/DDBJ whole genome shotgun (WGS) entry which is preliminary data.</text>
</comment>
<dbReference type="Proteomes" id="UP000607197">
    <property type="component" value="Unassembled WGS sequence"/>
</dbReference>
<feature type="domain" description="DUF7964" evidence="1">
    <location>
        <begin position="8"/>
        <end position="99"/>
    </location>
</feature>
<proteinExistence type="predicted"/>
<dbReference type="EMBL" id="BMPG01000002">
    <property type="protein sequence ID" value="GGL58851.1"/>
    <property type="molecule type" value="Genomic_DNA"/>
</dbReference>
<organism evidence="2 3">
    <name type="scientific">Halocalculus aciditolerans</name>
    <dbReference type="NCBI Taxonomy" id="1383812"/>
    <lineage>
        <taxon>Archaea</taxon>
        <taxon>Methanobacteriati</taxon>
        <taxon>Methanobacteriota</taxon>
        <taxon>Stenosarchaea group</taxon>
        <taxon>Halobacteria</taxon>
        <taxon>Halobacteriales</taxon>
        <taxon>Halobacteriaceae</taxon>
        <taxon>Halocalculus</taxon>
    </lineage>
</organism>
<protein>
    <recommendedName>
        <fullName evidence="1">DUF7964 domain-containing protein</fullName>
    </recommendedName>
</protein>